<name>A0A087TY10_STEMI</name>
<dbReference type="GO" id="GO:0005829">
    <property type="term" value="C:cytosol"/>
    <property type="evidence" value="ECO:0007669"/>
    <property type="project" value="TreeGrafter"/>
</dbReference>
<dbReference type="SMART" id="SM00875">
    <property type="entry name" value="BACK"/>
    <property type="match status" value="1"/>
</dbReference>
<dbReference type="PROSITE" id="PS50097">
    <property type="entry name" value="BTB"/>
    <property type="match status" value="1"/>
</dbReference>
<feature type="non-terminal residue" evidence="2">
    <location>
        <position position="461"/>
    </location>
</feature>
<dbReference type="EMBL" id="KK117268">
    <property type="protein sequence ID" value="KFM69999.1"/>
    <property type="molecule type" value="Genomic_DNA"/>
</dbReference>
<dbReference type="Gene3D" id="3.30.710.10">
    <property type="entry name" value="Potassium Channel Kv1.1, Chain A"/>
    <property type="match status" value="1"/>
</dbReference>
<dbReference type="OrthoDB" id="6428432at2759"/>
<dbReference type="InterPro" id="IPR000210">
    <property type="entry name" value="BTB/POZ_dom"/>
</dbReference>
<dbReference type="SUPFAM" id="SSF54695">
    <property type="entry name" value="POZ domain"/>
    <property type="match status" value="1"/>
</dbReference>
<dbReference type="SMART" id="SM00225">
    <property type="entry name" value="BTB"/>
    <property type="match status" value="1"/>
</dbReference>
<dbReference type="PANTHER" id="PTHR45774:SF4">
    <property type="entry name" value="AXUNDEAD, ISOFORM F"/>
    <property type="match status" value="1"/>
</dbReference>
<dbReference type="OMA" id="CSRINIP"/>
<dbReference type="Gene3D" id="1.25.40.420">
    <property type="match status" value="1"/>
</dbReference>
<dbReference type="InterPro" id="IPR011333">
    <property type="entry name" value="SKP1/BTB/POZ_sf"/>
</dbReference>
<accession>A0A087TY10</accession>
<gene>
    <name evidence="2" type="ORF">X975_12090</name>
</gene>
<keyword evidence="3" id="KW-1185">Reference proteome</keyword>
<dbReference type="Pfam" id="PF07707">
    <property type="entry name" value="BACK"/>
    <property type="match status" value="1"/>
</dbReference>
<dbReference type="Pfam" id="PF00651">
    <property type="entry name" value="BTB"/>
    <property type="match status" value="1"/>
</dbReference>
<protein>
    <submittedName>
        <fullName evidence="2">BTB/POZ domain-containing protein 6</fullName>
    </submittedName>
</protein>
<dbReference type="GO" id="GO:0022008">
    <property type="term" value="P:neurogenesis"/>
    <property type="evidence" value="ECO:0007669"/>
    <property type="project" value="TreeGrafter"/>
</dbReference>
<organism evidence="2 3">
    <name type="scientific">Stegodyphus mimosarum</name>
    <name type="common">African social velvet spider</name>
    <dbReference type="NCBI Taxonomy" id="407821"/>
    <lineage>
        <taxon>Eukaryota</taxon>
        <taxon>Metazoa</taxon>
        <taxon>Ecdysozoa</taxon>
        <taxon>Arthropoda</taxon>
        <taxon>Chelicerata</taxon>
        <taxon>Arachnida</taxon>
        <taxon>Araneae</taxon>
        <taxon>Araneomorphae</taxon>
        <taxon>Entelegynae</taxon>
        <taxon>Eresoidea</taxon>
        <taxon>Eresidae</taxon>
        <taxon>Stegodyphus</taxon>
    </lineage>
</organism>
<evidence type="ECO:0000313" key="2">
    <source>
        <dbReference type="EMBL" id="KFM69999.1"/>
    </source>
</evidence>
<dbReference type="PANTHER" id="PTHR45774">
    <property type="entry name" value="BTB/POZ DOMAIN-CONTAINING"/>
    <property type="match status" value="1"/>
</dbReference>
<dbReference type="STRING" id="407821.A0A087TY10"/>
<dbReference type="Proteomes" id="UP000054359">
    <property type="component" value="Unassembled WGS sequence"/>
</dbReference>
<dbReference type="AlphaFoldDB" id="A0A087TY10"/>
<feature type="domain" description="BTB" evidence="1">
    <location>
        <begin position="42"/>
        <end position="109"/>
    </location>
</feature>
<evidence type="ECO:0000259" key="1">
    <source>
        <dbReference type="PROSITE" id="PS50097"/>
    </source>
</evidence>
<reference evidence="2 3" key="1">
    <citation type="submission" date="2013-11" db="EMBL/GenBank/DDBJ databases">
        <title>Genome sequencing of Stegodyphus mimosarum.</title>
        <authorList>
            <person name="Bechsgaard J."/>
        </authorList>
    </citation>
    <scope>NUCLEOTIDE SEQUENCE [LARGE SCALE GENOMIC DNA]</scope>
</reference>
<dbReference type="InterPro" id="IPR011705">
    <property type="entry name" value="BACK"/>
</dbReference>
<evidence type="ECO:0000313" key="3">
    <source>
        <dbReference type="Proteomes" id="UP000054359"/>
    </source>
</evidence>
<sequence length="461" mass="52623">MQNLFRKHRLIIKTLQMDSATCSRKREVKDRIGDLLLKEKMSDVIFIVDDPPQRFPCHKVILGAASEVFEAMFYGKLPERSEIDVPDVTSAGFVIMLRYLYTDMITIENESDAFEAAYASKKYMIRNLFKACENYLLKNAILNSQTVFSLYEEASFLDMVKLQGLCLRYISRNAKKVFRSKSFMGASKDTLKDILMLDLMDIDSECEIIEALWLWGEEQCKENGIKCSEENIRNFTRSFLKHVRFLAMNFEDLNKILGKFQLLDSSEQLALMWTVAMPQKEDIPNMPLEICNIARARSITNCSRINIPVEYKYDGNMSSFSVAEHKQKVKVTVSGTSLTIVGVILAFKPIPCYSAQHRSLNFDFVVSNETARIRSSATICLKAEKLKEDQIVQELVLDDYVLMSEGDIGEITVAVNGEGVRLMQCVNDIFSCDVGDSRATFTFEVEANKKMLFPVKEIMCI</sequence>
<proteinExistence type="predicted"/>